<dbReference type="RefSeq" id="WP_084340467.1">
    <property type="nucleotide sequence ID" value="NZ_UGUW01000004.1"/>
</dbReference>
<evidence type="ECO:0008006" key="3">
    <source>
        <dbReference type="Google" id="ProtNLM"/>
    </source>
</evidence>
<reference evidence="1 2" key="1">
    <citation type="submission" date="2018-06" db="EMBL/GenBank/DDBJ databases">
        <authorList>
            <consortium name="Pathogen Informatics"/>
            <person name="Doyle S."/>
        </authorList>
    </citation>
    <scope>NUCLEOTIDE SEQUENCE [LARGE SCALE GENOMIC DNA]</scope>
    <source>
        <strain evidence="1 2">NCTC10860</strain>
    </source>
</reference>
<evidence type="ECO:0000313" key="2">
    <source>
        <dbReference type="Proteomes" id="UP000254084"/>
    </source>
</evidence>
<proteinExistence type="predicted"/>
<name>A0A379K517_ECTOL</name>
<sequence length="324" mass="35829">MPAENRTPNEIVNELRRNGLSIDTPNQYKQDLIDAICGAIAFGYQNTNPPPADHWGKQFWDMGRAEGERAEGQQREVERYRNMFNAAVYSLAEIDRALGITEETHAVGGAGAALAEIKKLQDAQAGKGIIINGYQLREAMEFLVPDNLPEQLDGELCLLYGGTEFEDGPGLFAYHAEYPEEGCCKLVGTAEEEQPGAGDPEVKTYWSADEETFNDDNLEDLLSSNDHLKAGDTVWFGQAQHPDPGSYIDASDVIEMIGERGYYDGGDFADDYPQVSDEAKAELDASLKVWATQHCQPSFYLIKNIQPYVLTEDDIKDSRGEANG</sequence>
<dbReference type="Proteomes" id="UP000254084">
    <property type="component" value="Unassembled WGS sequence"/>
</dbReference>
<organism evidence="1 2">
    <name type="scientific">Ectopseudomonas oleovorans</name>
    <name type="common">Pseudomonas oleovorans</name>
    <dbReference type="NCBI Taxonomy" id="301"/>
    <lineage>
        <taxon>Bacteria</taxon>
        <taxon>Pseudomonadati</taxon>
        <taxon>Pseudomonadota</taxon>
        <taxon>Gammaproteobacteria</taxon>
        <taxon>Pseudomonadales</taxon>
        <taxon>Pseudomonadaceae</taxon>
        <taxon>Ectopseudomonas</taxon>
    </lineage>
</organism>
<evidence type="ECO:0000313" key="1">
    <source>
        <dbReference type="EMBL" id="SUD59758.1"/>
    </source>
</evidence>
<dbReference type="EMBL" id="UGUW01000004">
    <property type="protein sequence ID" value="SUD59758.1"/>
    <property type="molecule type" value="Genomic_DNA"/>
</dbReference>
<accession>A0A379K517</accession>
<gene>
    <name evidence="1" type="ORF">NCTC10860_02068</name>
</gene>
<protein>
    <recommendedName>
        <fullName evidence="3">Phage protein</fullName>
    </recommendedName>
</protein>
<dbReference type="AlphaFoldDB" id="A0A379K517"/>